<dbReference type="EMBL" id="WBJX01000002">
    <property type="protein sequence ID" value="KAB1638470.1"/>
    <property type="molecule type" value="Genomic_DNA"/>
</dbReference>
<proteinExistence type="inferred from homology"/>
<comment type="similarity">
    <text evidence="7">Belongs to the transglycosylase MltG family.</text>
</comment>
<keyword evidence="5 7" id="KW-0456">Lyase</keyword>
<dbReference type="OrthoDB" id="9814591at2"/>
<protein>
    <recommendedName>
        <fullName evidence="7">Endolytic murein transglycosylase</fullName>
        <ecNumber evidence="7">4.2.2.29</ecNumber>
    </recommendedName>
    <alternativeName>
        <fullName evidence="7">Peptidoglycan lytic transglycosylase</fullName>
    </alternativeName>
    <alternativeName>
        <fullName evidence="7">Peptidoglycan polymerization terminase</fullName>
    </alternativeName>
</protein>
<comment type="function">
    <text evidence="7">Functions as a peptidoglycan terminase that cleaves nascent peptidoglycan strands endolytically to terminate their elongation.</text>
</comment>
<evidence type="ECO:0000313" key="10">
    <source>
        <dbReference type="Proteomes" id="UP000490386"/>
    </source>
</evidence>
<keyword evidence="6 7" id="KW-0961">Cell wall biogenesis/degradation</keyword>
<dbReference type="Gene3D" id="3.30.160.60">
    <property type="entry name" value="Classic Zinc Finger"/>
    <property type="match status" value="1"/>
</dbReference>
<comment type="caution">
    <text evidence="9">The sequence shown here is derived from an EMBL/GenBank/DDBJ whole genome shotgun (WGS) entry which is preliminary data.</text>
</comment>
<feature type="region of interest" description="Disordered" evidence="8">
    <location>
        <begin position="1"/>
        <end position="66"/>
    </location>
</feature>
<evidence type="ECO:0000256" key="3">
    <source>
        <dbReference type="ARBA" id="ARBA00022989"/>
    </source>
</evidence>
<sequence>MRRVSSSPERIRTLTDNQPPGSQEGRKRFTPDDPFGDLFSDETAKQADAGDGSPRRSGGNRRRQSAAARQGKRSLIVILVLVVVVAVSAAVVWFGFGSQLRSLFGGGASSADFEGSGNGTEMAFTIESGDTGTSIGERLAEVGIVKSPGAFVDEVLAQPEDPVFIPGSYGMQEEMSAEAALASLLDPANRQESTVVIPEGTALQDVYALIEGGVGIPVADLEAAAIPANFGLPAEATTLEGFLFPATYSFDPGVDANTVLKTLVDRMFQSLDEHGVAPEARWDTIRLASLIQKEAGLREDYYKVSRVFLNRLDMGMLLQSDATVAYGTGNTHRVSTSDAERADAANIYNTYVHPGMVAGPISNPGDIAIDAAVNPADGPWVYFVTWNLDTGETIFSETFEEHEVAVAKWLAWMEDHPEYG</sequence>
<gene>
    <name evidence="7 9" type="primary">mltG</name>
    <name evidence="9" type="ORF">F8O03_08760</name>
</gene>
<dbReference type="GO" id="GO:0009252">
    <property type="term" value="P:peptidoglycan biosynthetic process"/>
    <property type="evidence" value="ECO:0007669"/>
    <property type="project" value="UniProtKB-UniRule"/>
</dbReference>
<evidence type="ECO:0000256" key="4">
    <source>
        <dbReference type="ARBA" id="ARBA00023136"/>
    </source>
</evidence>
<dbReference type="InterPro" id="IPR003770">
    <property type="entry name" value="MLTG-like"/>
</dbReference>
<evidence type="ECO:0000256" key="2">
    <source>
        <dbReference type="ARBA" id="ARBA00022692"/>
    </source>
</evidence>
<dbReference type="PANTHER" id="PTHR30518">
    <property type="entry name" value="ENDOLYTIC MUREIN TRANSGLYCOSYLASE"/>
    <property type="match status" value="1"/>
</dbReference>
<dbReference type="Gene3D" id="3.30.1490.480">
    <property type="entry name" value="Endolytic murein transglycosylase"/>
    <property type="match status" value="1"/>
</dbReference>
<evidence type="ECO:0000256" key="1">
    <source>
        <dbReference type="ARBA" id="ARBA00022475"/>
    </source>
</evidence>
<comment type="catalytic activity">
    <reaction evidence="7">
        <text>a peptidoglycan chain = a peptidoglycan chain with N-acetyl-1,6-anhydromuramyl-[peptide] at the reducing end + a peptidoglycan chain with N-acetylglucosamine at the non-reducing end.</text>
        <dbReference type="EC" id="4.2.2.29"/>
    </reaction>
</comment>
<evidence type="ECO:0000256" key="5">
    <source>
        <dbReference type="ARBA" id="ARBA00023239"/>
    </source>
</evidence>
<evidence type="ECO:0000313" key="9">
    <source>
        <dbReference type="EMBL" id="KAB1638470.1"/>
    </source>
</evidence>
<keyword evidence="10" id="KW-1185">Reference proteome</keyword>
<keyword evidence="1 7" id="KW-1003">Cell membrane</keyword>
<name>A0A7J5B383_9MICO</name>
<dbReference type="AlphaFoldDB" id="A0A7J5B383"/>
<dbReference type="NCBIfam" id="TIGR00247">
    <property type="entry name" value="endolytic transglycosylase MltG"/>
    <property type="match status" value="1"/>
</dbReference>
<dbReference type="GO" id="GO:0008932">
    <property type="term" value="F:lytic endotransglycosylase activity"/>
    <property type="evidence" value="ECO:0007669"/>
    <property type="project" value="UniProtKB-UniRule"/>
</dbReference>
<feature type="transmembrane region" description="Helical" evidence="7">
    <location>
        <begin position="75"/>
        <end position="96"/>
    </location>
</feature>
<dbReference type="GO" id="GO:0005886">
    <property type="term" value="C:plasma membrane"/>
    <property type="evidence" value="ECO:0007669"/>
    <property type="project" value="UniProtKB-SubCell"/>
</dbReference>
<reference evidence="9 10" key="1">
    <citation type="submission" date="2019-09" db="EMBL/GenBank/DDBJ databases">
        <title>Phylogeny of genus Pseudoclavibacter and closely related genus.</title>
        <authorList>
            <person name="Li Y."/>
        </authorList>
    </citation>
    <scope>NUCLEOTIDE SEQUENCE [LARGE SCALE GENOMIC DNA]</scope>
    <source>
        <strain evidence="9 10">THG-MD12</strain>
    </source>
</reference>
<keyword evidence="2 7" id="KW-0812">Transmembrane</keyword>
<keyword evidence="3 7" id="KW-1133">Transmembrane helix</keyword>
<organism evidence="9 10">
    <name type="scientific">Pseudoclavibacter terrae</name>
    <dbReference type="NCBI Taxonomy" id="1530195"/>
    <lineage>
        <taxon>Bacteria</taxon>
        <taxon>Bacillati</taxon>
        <taxon>Actinomycetota</taxon>
        <taxon>Actinomycetes</taxon>
        <taxon>Micrococcales</taxon>
        <taxon>Microbacteriaceae</taxon>
        <taxon>Pseudoclavibacter</taxon>
    </lineage>
</organism>
<dbReference type="EC" id="4.2.2.29" evidence="7"/>
<dbReference type="Pfam" id="PF02618">
    <property type="entry name" value="YceG"/>
    <property type="match status" value="1"/>
</dbReference>
<dbReference type="GO" id="GO:0071555">
    <property type="term" value="P:cell wall organization"/>
    <property type="evidence" value="ECO:0007669"/>
    <property type="project" value="UniProtKB-KW"/>
</dbReference>
<evidence type="ECO:0000256" key="7">
    <source>
        <dbReference type="HAMAP-Rule" id="MF_02065"/>
    </source>
</evidence>
<dbReference type="Proteomes" id="UP000490386">
    <property type="component" value="Unassembled WGS sequence"/>
</dbReference>
<comment type="subcellular location">
    <subcellularLocation>
        <location evidence="7">Cell membrane</location>
        <topology evidence="7">Single-pass membrane protein</topology>
    </subcellularLocation>
</comment>
<evidence type="ECO:0000256" key="8">
    <source>
        <dbReference type="SAM" id="MobiDB-lite"/>
    </source>
</evidence>
<evidence type="ECO:0000256" key="6">
    <source>
        <dbReference type="ARBA" id="ARBA00023316"/>
    </source>
</evidence>
<feature type="site" description="Important for catalytic activity" evidence="7">
    <location>
        <position position="294"/>
    </location>
</feature>
<dbReference type="HAMAP" id="MF_02065">
    <property type="entry name" value="MltG"/>
    <property type="match status" value="1"/>
</dbReference>
<accession>A0A7J5B383</accession>
<feature type="compositionally biased region" description="Polar residues" evidence="8">
    <location>
        <begin position="1"/>
        <end position="21"/>
    </location>
</feature>
<keyword evidence="4 7" id="KW-0472">Membrane</keyword>
<dbReference type="PANTHER" id="PTHR30518:SF2">
    <property type="entry name" value="ENDOLYTIC MUREIN TRANSGLYCOSYLASE"/>
    <property type="match status" value="1"/>
</dbReference>